<evidence type="ECO:0000256" key="1">
    <source>
        <dbReference type="ARBA" id="ARBA00004651"/>
    </source>
</evidence>
<evidence type="ECO:0000256" key="4">
    <source>
        <dbReference type="ARBA" id="ARBA00022692"/>
    </source>
</evidence>
<feature type="transmembrane region" description="Helical" evidence="7">
    <location>
        <begin position="125"/>
        <end position="145"/>
    </location>
</feature>
<evidence type="ECO:0000256" key="5">
    <source>
        <dbReference type="ARBA" id="ARBA00022989"/>
    </source>
</evidence>
<dbReference type="InterPro" id="IPR035906">
    <property type="entry name" value="MetI-like_sf"/>
</dbReference>
<evidence type="ECO:0000256" key="8">
    <source>
        <dbReference type="SAM" id="MobiDB-lite"/>
    </source>
</evidence>
<keyword evidence="2 7" id="KW-0813">Transport</keyword>
<dbReference type="GO" id="GO:0055085">
    <property type="term" value="P:transmembrane transport"/>
    <property type="evidence" value="ECO:0007669"/>
    <property type="project" value="InterPro"/>
</dbReference>
<dbReference type="EMBL" id="SLUN01000010">
    <property type="protein sequence ID" value="TCL70077.1"/>
    <property type="molecule type" value="Genomic_DNA"/>
</dbReference>
<feature type="domain" description="ABC transmembrane type-1" evidence="9">
    <location>
        <begin position="88"/>
        <end position="302"/>
    </location>
</feature>
<proteinExistence type="inferred from homology"/>
<evidence type="ECO:0000256" key="2">
    <source>
        <dbReference type="ARBA" id="ARBA00022448"/>
    </source>
</evidence>
<dbReference type="SUPFAM" id="SSF161098">
    <property type="entry name" value="MetI-like"/>
    <property type="match status" value="1"/>
</dbReference>
<protein>
    <submittedName>
        <fullName evidence="10">Carbohydrate ABC transporter membrane protein 1 (CUT1 family)</fullName>
    </submittedName>
</protein>
<dbReference type="Pfam" id="PF00528">
    <property type="entry name" value="BPD_transp_1"/>
    <property type="match status" value="1"/>
</dbReference>
<name>A0A4V2QF06_HYDET</name>
<dbReference type="Proteomes" id="UP000295008">
    <property type="component" value="Unassembled WGS sequence"/>
</dbReference>
<dbReference type="CDD" id="cd06261">
    <property type="entry name" value="TM_PBP2"/>
    <property type="match status" value="1"/>
</dbReference>
<keyword evidence="5 7" id="KW-1133">Transmembrane helix</keyword>
<organism evidence="10 11">
    <name type="scientific">Hydrogenispora ethanolica</name>
    <dbReference type="NCBI Taxonomy" id="1082276"/>
    <lineage>
        <taxon>Bacteria</taxon>
        <taxon>Bacillati</taxon>
        <taxon>Bacillota</taxon>
        <taxon>Hydrogenispora</taxon>
    </lineage>
</organism>
<feature type="transmembrane region" description="Helical" evidence="7">
    <location>
        <begin position="222"/>
        <end position="240"/>
    </location>
</feature>
<sequence length="314" mass="34736">MIQSGSEPGRALKAASNPSGRKSEKYFPYLLIAPTVILLGILIFYPVASVFQLSLQNFSYARLYEAGFAGLQNFQTIFGGDTLFYPALLLTAKWVFWEVFLQLVLGLAVALLLNQVFRGRGLARVLVFAPWAVSGVLTTMLWLLILNQHIGLFNYVLKDTGVLKDTVAWLGNPNTVFPAIVITELWRGLPFFAITLLAALQTIPREIYESCAVDGCSPLKKFFYITLPYLKGAIVFTTLMRSIWEFNSIDMIFTLTGGGPMRLTTTLPIYLMQTAVVEGNLGYGSALAVVIFGILLLFAALYLSLNKFGRGIDE</sequence>
<evidence type="ECO:0000313" key="11">
    <source>
        <dbReference type="Proteomes" id="UP000295008"/>
    </source>
</evidence>
<accession>A0A4V2QF06</accession>
<evidence type="ECO:0000256" key="6">
    <source>
        <dbReference type="ARBA" id="ARBA00023136"/>
    </source>
</evidence>
<evidence type="ECO:0000259" key="9">
    <source>
        <dbReference type="PROSITE" id="PS50928"/>
    </source>
</evidence>
<comment type="subcellular location">
    <subcellularLocation>
        <location evidence="1 7">Cell membrane</location>
        <topology evidence="1 7">Multi-pass membrane protein</topology>
    </subcellularLocation>
</comment>
<dbReference type="PANTHER" id="PTHR43005:SF2">
    <property type="entry name" value="INTEGRAL MEMBRANE SUGAR TRANSPORT PROTEIN"/>
    <property type="match status" value="1"/>
</dbReference>
<dbReference type="GO" id="GO:0005886">
    <property type="term" value="C:plasma membrane"/>
    <property type="evidence" value="ECO:0007669"/>
    <property type="project" value="UniProtKB-SubCell"/>
</dbReference>
<evidence type="ECO:0000256" key="3">
    <source>
        <dbReference type="ARBA" id="ARBA00022475"/>
    </source>
</evidence>
<reference evidence="10 11" key="1">
    <citation type="submission" date="2019-03" db="EMBL/GenBank/DDBJ databases">
        <title>Genomic Encyclopedia of Type Strains, Phase IV (KMG-IV): sequencing the most valuable type-strain genomes for metagenomic binning, comparative biology and taxonomic classification.</title>
        <authorList>
            <person name="Goeker M."/>
        </authorList>
    </citation>
    <scope>NUCLEOTIDE SEQUENCE [LARGE SCALE GENOMIC DNA]</scope>
    <source>
        <strain evidence="10 11">LX-B</strain>
    </source>
</reference>
<evidence type="ECO:0000313" key="10">
    <source>
        <dbReference type="EMBL" id="TCL70077.1"/>
    </source>
</evidence>
<comment type="caution">
    <text evidence="10">The sequence shown here is derived from an EMBL/GenBank/DDBJ whole genome shotgun (WGS) entry which is preliminary data.</text>
</comment>
<gene>
    <name evidence="10" type="ORF">EDC14_101066</name>
</gene>
<comment type="similarity">
    <text evidence="7">Belongs to the binding-protein-dependent transport system permease family.</text>
</comment>
<keyword evidence="3" id="KW-1003">Cell membrane</keyword>
<keyword evidence="4 7" id="KW-0812">Transmembrane</keyword>
<dbReference type="AlphaFoldDB" id="A0A4V2QF06"/>
<dbReference type="Gene3D" id="1.10.3720.10">
    <property type="entry name" value="MetI-like"/>
    <property type="match status" value="1"/>
</dbReference>
<feature type="region of interest" description="Disordered" evidence="8">
    <location>
        <begin position="1"/>
        <end position="20"/>
    </location>
</feature>
<dbReference type="OrthoDB" id="9809527at2"/>
<keyword evidence="11" id="KW-1185">Reference proteome</keyword>
<dbReference type="PROSITE" id="PS50928">
    <property type="entry name" value="ABC_TM1"/>
    <property type="match status" value="1"/>
</dbReference>
<feature type="transmembrane region" description="Helical" evidence="7">
    <location>
        <begin position="283"/>
        <end position="305"/>
    </location>
</feature>
<dbReference type="RefSeq" id="WP_132014163.1">
    <property type="nucleotide sequence ID" value="NZ_SLUN01000010.1"/>
</dbReference>
<feature type="transmembrane region" description="Helical" evidence="7">
    <location>
        <begin position="94"/>
        <end position="113"/>
    </location>
</feature>
<dbReference type="InterPro" id="IPR000515">
    <property type="entry name" value="MetI-like"/>
</dbReference>
<dbReference type="PANTHER" id="PTHR43005">
    <property type="entry name" value="BLR7065 PROTEIN"/>
    <property type="match status" value="1"/>
</dbReference>
<feature type="transmembrane region" description="Helical" evidence="7">
    <location>
        <begin position="26"/>
        <end position="48"/>
    </location>
</feature>
<keyword evidence="6 7" id="KW-0472">Membrane</keyword>
<evidence type="ECO:0000256" key="7">
    <source>
        <dbReference type="RuleBase" id="RU363032"/>
    </source>
</evidence>